<proteinExistence type="predicted"/>
<feature type="signal peptide" evidence="2">
    <location>
        <begin position="1"/>
        <end position="32"/>
    </location>
</feature>
<dbReference type="InterPro" id="IPR032109">
    <property type="entry name" value="Big_3_5"/>
</dbReference>
<dbReference type="Gene3D" id="2.60.40.10">
    <property type="entry name" value="Immunoglobulins"/>
    <property type="match status" value="1"/>
</dbReference>
<reference evidence="5" key="1">
    <citation type="journal article" date="2019" name="Int. J. Syst. Evol. Microbiol.">
        <title>The Global Catalogue of Microorganisms (GCM) 10K type strain sequencing project: providing services to taxonomists for standard genome sequencing and annotation.</title>
        <authorList>
            <consortium name="The Broad Institute Genomics Platform"/>
            <consortium name="The Broad Institute Genome Sequencing Center for Infectious Disease"/>
            <person name="Wu L."/>
            <person name="Ma J."/>
        </authorList>
    </citation>
    <scope>NUCLEOTIDE SEQUENCE [LARGE SCALE GENOMIC DNA]</scope>
    <source>
        <strain evidence="5">JCM 17441</strain>
    </source>
</reference>
<protein>
    <recommendedName>
        <fullName evidence="3">Bacterial Ig-like domain-containing protein</fullName>
    </recommendedName>
</protein>
<keyword evidence="5" id="KW-1185">Reference proteome</keyword>
<evidence type="ECO:0000313" key="5">
    <source>
        <dbReference type="Proteomes" id="UP001500620"/>
    </source>
</evidence>
<name>A0ABP8DH09_9ACTN</name>
<dbReference type="RefSeq" id="WP_345132296.1">
    <property type="nucleotide sequence ID" value="NZ_BAABAT010000020.1"/>
</dbReference>
<comment type="caution">
    <text evidence="4">The sequence shown here is derived from an EMBL/GenBank/DDBJ whole genome shotgun (WGS) entry which is preliminary data.</text>
</comment>
<accession>A0ABP8DH09</accession>
<gene>
    <name evidence="4" type="ORF">GCM10022255_063650</name>
</gene>
<dbReference type="Pfam" id="PF16640">
    <property type="entry name" value="Big_3_5"/>
    <property type="match status" value="1"/>
</dbReference>
<organism evidence="4 5">
    <name type="scientific">Dactylosporangium darangshiense</name>
    <dbReference type="NCBI Taxonomy" id="579108"/>
    <lineage>
        <taxon>Bacteria</taxon>
        <taxon>Bacillati</taxon>
        <taxon>Actinomycetota</taxon>
        <taxon>Actinomycetes</taxon>
        <taxon>Micromonosporales</taxon>
        <taxon>Micromonosporaceae</taxon>
        <taxon>Dactylosporangium</taxon>
    </lineage>
</organism>
<dbReference type="EMBL" id="BAABAT010000020">
    <property type="protein sequence ID" value="GAA4255306.1"/>
    <property type="molecule type" value="Genomic_DNA"/>
</dbReference>
<feature type="region of interest" description="Disordered" evidence="1">
    <location>
        <begin position="162"/>
        <end position="181"/>
    </location>
</feature>
<keyword evidence="2" id="KW-0732">Signal</keyword>
<feature type="chain" id="PRO_5045903152" description="Bacterial Ig-like domain-containing protein" evidence="2">
    <location>
        <begin position="33"/>
        <end position="432"/>
    </location>
</feature>
<evidence type="ECO:0000256" key="2">
    <source>
        <dbReference type="SAM" id="SignalP"/>
    </source>
</evidence>
<dbReference type="Proteomes" id="UP001500620">
    <property type="component" value="Unassembled WGS sequence"/>
</dbReference>
<evidence type="ECO:0000313" key="4">
    <source>
        <dbReference type="EMBL" id="GAA4255306.1"/>
    </source>
</evidence>
<evidence type="ECO:0000256" key="1">
    <source>
        <dbReference type="SAM" id="MobiDB-lite"/>
    </source>
</evidence>
<feature type="domain" description="Bacterial Ig-like" evidence="3">
    <location>
        <begin position="173"/>
        <end position="257"/>
    </location>
</feature>
<evidence type="ECO:0000259" key="3">
    <source>
        <dbReference type="Pfam" id="PF16640"/>
    </source>
</evidence>
<feature type="compositionally biased region" description="Polar residues" evidence="1">
    <location>
        <begin position="163"/>
        <end position="181"/>
    </location>
</feature>
<sequence length="432" mass="42626">MKTSSLKRQALAAGVVLGAMGATLLVPSIAHAELPNPIPGGITMGGLHLTPTSGNGSETPTFVAEHACPAGTNLANVNTIDLGGVEQTISNNVAGPVAVSPNFGAAFNTDMNTVQALGGTPGTAESFLFLVDCRTGAGHGTYTDAVQVDYAADGSWQIHGSGPVQQPTTTTLSPASQTVPPGTNVTVTATVSPAAATGTVEFKEGATTLFTTPSGSGTFTFSSAALALGSHTITATFHSGNAAAYADSNSTAPATIAVSSDTLTGSETIQVGVPQEQGVFTMTVDPGIVDLGTAHLTGTGDARHFHAEGTLKNVNISDGRDQTVPGWSVTGQVGQFTNTTDATKHFPGTSLGWTPAVVAQNPAANVSAGAAVATGTTPGLTSASVLGGAQAGKGLGDSKLGAALALDFPKGTTPGTYAATITITGLGGTPLA</sequence>
<dbReference type="InterPro" id="IPR013783">
    <property type="entry name" value="Ig-like_fold"/>
</dbReference>